<reference evidence="6 7" key="1">
    <citation type="journal article" date="2015" name="Int. J. Syst. Evol. Microbiol.">
        <title>Revisiting Corynebacterium glyciniphilum (ex Kubota et al., 1972) sp. nov., nom. rev., isolated from putrefied banana.</title>
        <authorList>
            <person name="Al-Dilaimi A."/>
            <person name="Bednarz H."/>
            <person name="Lomker A."/>
            <person name="Niehaus K."/>
            <person name="Kalinowski J."/>
            <person name="Ruckert C."/>
        </authorList>
    </citation>
    <scope>NUCLEOTIDE SEQUENCE [LARGE SCALE GENOMIC DNA]</scope>
    <source>
        <strain evidence="6">AJ 3170</strain>
    </source>
</reference>
<dbReference type="eggNOG" id="COG1609">
    <property type="taxonomic scope" value="Bacteria"/>
</dbReference>
<evidence type="ECO:0000259" key="5">
    <source>
        <dbReference type="PROSITE" id="PS50932"/>
    </source>
</evidence>
<feature type="domain" description="HTH lacI-type" evidence="5">
    <location>
        <begin position="2"/>
        <end position="56"/>
    </location>
</feature>
<dbReference type="HOGENOM" id="CLU_037628_6_1_11"/>
<dbReference type="SMART" id="SM00354">
    <property type="entry name" value="HTH_LACI"/>
    <property type="match status" value="1"/>
</dbReference>
<dbReference type="OrthoDB" id="9816215at2"/>
<dbReference type="PANTHER" id="PTHR30146">
    <property type="entry name" value="LACI-RELATED TRANSCRIPTIONAL REPRESSOR"/>
    <property type="match status" value="1"/>
</dbReference>
<dbReference type="EMBL" id="CP006842">
    <property type="protein sequence ID" value="AHW64788.1"/>
    <property type="molecule type" value="Genomic_DNA"/>
</dbReference>
<sequence>MVKIRDVAQRAGVGVSTVSRTLNESGYVDPGTRKRVLSAVDELGYRPNAVARALRSSRTGTVGFIVPDLRNQFYAEGSAMLQAGLEEAGYQLLVGVSRDDPSVEKRCFAAFHDQRVDAVVSIPVGENLPEEQGVPVIEMNRRTGHRYRDSVVSDEVVGLHQLTRLLLDAGHREIALMVGPAKWSTAADRTLGFQRAVDEVPGAEGRVFSGDFSAKWGHDTAPSVINDRVTGVVVASSAIMEGFVTYCGAAGVSVPDDISVVSVGDPPWFGFWRQGITTYAPDLGTIGEVTAQRVLSRLKEASRQQEPVDLVVEGRILERGSVKSLT</sequence>
<dbReference type="AlphaFoldDB" id="X5DNS1"/>
<dbReference type="CDD" id="cd01392">
    <property type="entry name" value="HTH_LacI"/>
    <property type="match status" value="1"/>
</dbReference>
<dbReference type="GO" id="GO:0003700">
    <property type="term" value="F:DNA-binding transcription factor activity"/>
    <property type="evidence" value="ECO:0007669"/>
    <property type="project" value="TreeGrafter"/>
</dbReference>
<dbReference type="InterPro" id="IPR000843">
    <property type="entry name" value="HTH_LacI"/>
</dbReference>
<evidence type="ECO:0000256" key="2">
    <source>
        <dbReference type="ARBA" id="ARBA00023015"/>
    </source>
</evidence>
<dbReference type="InterPro" id="IPR010982">
    <property type="entry name" value="Lambda_DNA-bd_dom_sf"/>
</dbReference>
<dbReference type="Gene3D" id="1.10.260.40">
    <property type="entry name" value="lambda repressor-like DNA-binding domains"/>
    <property type="match status" value="1"/>
</dbReference>
<dbReference type="RefSeq" id="WP_144313679.1">
    <property type="nucleotide sequence ID" value="NZ_CP006842.1"/>
</dbReference>
<dbReference type="KEGG" id="cgy:CGLY_11715"/>
<evidence type="ECO:0000256" key="1">
    <source>
        <dbReference type="ARBA" id="ARBA00022491"/>
    </source>
</evidence>
<dbReference type="Pfam" id="PF13377">
    <property type="entry name" value="Peripla_BP_3"/>
    <property type="match status" value="1"/>
</dbReference>
<dbReference type="InterPro" id="IPR028082">
    <property type="entry name" value="Peripla_BP_I"/>
</dbReference>
<dbReference type="GO" id="GO:0000976">
    <property type="term" value="F:transcription cis-regulatory region binding"/>
    <property type="evidence" value="ECO:0007669"/>
    <property type="project" value="TreeGrafter"/>
</dbReference>
<evidence type="ECO:0000313" key="7">
    <source>
        <dbReference type="Proteomes" id="UP000023703"/>
    </source>
</evidence>
<organism evidence="6 7">
    <name type="scientific">Corynebacterium glyciniphilum AJ 3170</name>
    <dbReference type="NCBI Taxonomy" id="1404245"/>
    <lineage>
        <taxon>Bacteria</taxon>
        <taxon>Bacillati</taxon>
        <taxon>Actinomycetota</taxon>
        <taxon>Actinomycetes</taxon>
        <taxon>Mycobacteriales</taxon>
        <taxon>Corynebacteriaceae</taxon>
        <taxon>Corynebacterium</taxon>
    </lineage>
</organism>
<dbReference type="Pfam" id="PF00356">
    <property type="entry name" value="LacI"/>
    <property type="match status" value="1"/>
</dbReference>
<dbReference type="SUPFAM" id="SSF47413">
    <property type="entry name" value="lambda repressor-like DNA-binding domains"/>
    <property type="match status" value="1"/>
</dbReference>
<gene>
    <name evidence="6" type="ORF">CGLY_11715</name>
</gene>
<keyword evidence="1" id="KW-0678">Repressor</keyword>
<evidence type="ECO:0000256" key="4">
    <source>
        <dbReference type="ARBA" id="ARBA00023163"/>
    </source>
</evidence>
<dbReference type="CDD" id="cd06267">
    <property type="entry name" value="PBP1_LacI_sugar_binding-like"/>
    <property type="match status" value="1"/>
</dbReference>
<keyword evidence="7" id="KW-1185">Reference proteome</keyword>
<proteinExistence type="predicted"/>
<keyword evidence="4" id="KW-0804">Transcription</keyword>
<dbReference type="PROSITE" id="PS50932">
    <property type="entry name" value="HTH_LACI_2"/>
    <property type="match status" value="1"/>
</dbReference>
<dbReference type="SUPFAM" id="SSF53822">
    <property type="entry name" value="Periplasmic binding protein-like I"/>
    <property type="match status" value="1"/>
</dbReference>
<evidence type="ECO:0000313" key="6">
    <source>
        <dbReference type="EMBL" id="AHW64788.1"/>
    </source>
</evidence>
<keyword evidence="2" id="KW-0805">Transcription regulation</keyword>
<dbReference type="PANTHER" id="PTHR30146:SF148">
    <property type="entry name" value="HTH-TYPE TRANSCRIPTIONAL REPRESSOR PURR-RELATED"/>
    <property type="match status" value="1"/>
</dbReference>
<dbReference type="InterPro" id="IPR046335">
    <property type="entry name" value="LacI/GalR-like_sensor"/>
</dbReference>
<dbReference type="Gene3D" id="3.40.50.2300">
    <property type="match status" value="2"/>
</dbReference>
<dbReference type="STRING" id="1404245.CGLY_11715"/>
<keyword evidence="3" id="KW-0238">DNA-binding</keyword>
<accession>X5DNS1</accession>
<dbReference type="Proteomes" id="UP000023703">
    <property type="component" value="Chromosome"/>
</dbReference>
<protein>
    <submittedName>
        <fullName evidence="6">Transcriptional regulator, LacI-family</fullName>
    </submittedName>
</protein>
<name>X5DNS1_9CORY</name>
<evidence type="ECO:0000256" key="3">
    <source>
        <dbReference type="ARBA" id="ARBA00023125"/>
    </source>
</evidence>